<proteinExistence type="predicted"/>
<name>A0AA37F7K4_9ACTN</name>
<dbReference type="RefSeq" id="WP_191897921.1">
    <property type="nucleotide sequence ID" value="NZ_BMQD01000028.1"/>
</dbReference>
<comment type="caution">
    <text evidence="2">The sequence shown here is derived from an EMBL/GenBank/DDBJ whole genome shotgun (WGS) entry which is preliminary data.</text>
</comment>
<dbReference type="EMBL" id="BMQD01000028">
    <property type="protein sequence ID" value="GGK93960.1"/>
    <property type="molecule type" value="Genomic_DNA"/>
</dbReference>
<dbReference type="AlphaFoldDB" id="A0AA37F7K4"/>
<evidence type="ECO:0008006" key="4">
    <source>
        <dbReference type="Google" id="ProtNLM"/>
    </source>
</evidence>
<evidence type="ECO:0000256" key="1">
    <source>
        <dbReference type="SAM" id="MobiDB-lite"/>
    </source>
</evidence>
<reference evidence="2" key="2">
    <citation type="submission" date="2022-09" db="EMBL/GenBank/DDBJ databases">
        <authorList>
            <person name="Sun Q."/>
            <person name="Ohkuma M."/>
        </authorList>
    </citation>
    <scope>NUCLEOTIDE SEQUENCE</scope>
    <source>
        <strain evidence="2">JCM 3093</strain>
    </source>
</reference>
<evidence type="ECO:0000313" key="3">
    <source>
        <dbReference type="Proteomes" id="UP000627984"/>
    </source>
</evidence>
<feature type="compositionally biased region" description="Basic residues" evidence="1">
    <location>
        <begin position="41"/>
        <end position="54"/>
    </location>
</feature>
<sequence length="62" mass="7462">MTLAKYELIDAEKANHTIARMCAWLEVSRSGYYEWRDRPRPRPPRNAARCRRPGRRDLHRLP</sequence>
<protein>
    <recommendedName>
        <fullName evidence="4">Transposase</fullName>
    </recommendedName>
</protein>
<evidence type="ECO:0000313" key="2">
    <source>
        <dbReference type="EMBL" id="GGK93960.1"/>
    </source>
</evidence>
<dbReference type="Proteomes" id="UP000627984">
    <property type="component" value="Unassembled WGS sequence"/>
</dbReference>
<gene>
    <name evidence="2" type="ORF">GCM10010126_61690</name>
</gene>
<organism evidence="2 3">
    <name type="scientific">Planomonospora parontospora</name>
    <dbReference type="NCBI Taxonomy" id="58119"/>
    <lineage>
        <taxon>Bacteria</taxon>
        <taxon>Bacillati</taxon>
        <taxon>Actinomycetota</taxon>
        <taxon>Actinomycetes</taxon>
        <taxon>Streptosporangiales</taxon>
        <taxon>Streptosporangiaceae</taxon>
        <taxon>Planomonospora</taxon>
    </lineage>
</organism>
<feature type="region of interest" description="Disordered" evidence="1">
    <location>
        <begin position="36"/>
        <end position="62"/>
    </location>
</feature>
<reference evidence="2" key="1">
    <citation type="journal article" date="2014" name="Int. J. Syst. Evol. Microbiol.">
        <title>Complete genome sequence of Corynebacterium casei LMG S-19264T (=DSM 44701T), isolated from a smear-ripened cheese.</title>
        <authorList>
            <consortium name="US DOE Joint Genome Institute (JGI-PGF)"/>
            <person name="Walter F."/>
            <person name="Albersmeier A."/>
            <person name="Kalinowski J."/>
            <person name="Ruckert C."/>
        </authorList>
    </citation>
    <scope>NUCLEOTIDE SEQUENCE</scope>
    <source>
        <strain evidence="2">JCM 3093</strain>
    </source>
</reference>
<accession>A0AA37F7K4</accession>